<feature type="domain" description="Ribonucleotide reductase class II vitamin B12-dependent N-terminal" evidence="2">
    <location>
        <begin position="58"/>
        <end position="125"/>
    </location>
</feature>
<sequence length="140" mass="16188">MIFKVFAVPRGIEYVGGRRDSKQGTCDAQRERGLKVERVWTTEGVHPYDEVTWERRDVVMTNWRDGSINFEQRGVEFPDFWSVNAANIVTTKYFRGAVGTPQREWSLRQLIDRVVKTYRAAGRSTGTSPRRARRRSSSTS</sequence>
<dbReference type="Proteomes" id="UP000502508">
    <property type="component" value="Chromosome"/>
</dbReference>
<dbReference type="Pfam" id="PF08471">
    <property type="entry name" value="Ribonuc_red_2_N"/>
    <property type="match status" value="1"/>
</dbReference>
<dbReference type="GO" id="GO:0004748">
    <property type="term" value="F:ribonucleoside-diphosphate reductase activity, thioredoxin disulfide as acceptor"/>
    <property type="evidence" value="ECO:0007669"/>
    <property type="project" value="InterPro"/>
</dbReference>
<dbReference type="EMBL" id="AP022870">
    <property type="protein sequence ID" value="BCB82417.1"/>
    <property type="molecule type" value="Genomic_DNA"/>
</dbReference>
<keyword evidence="4" id="KW-1185">Reference proteome</keyword>
<accession>A0A6F8Y8M4</accession>
<organism evidence="3 4">
    <name type="scientific">Phytohabitans flavus</name>
    <dbReference type="NCBI Taxonomy" id="1076124"/>
    <lineage>
        <taxon>Bacteria</taxon>
        <taxon>Bacillati</taxon>
        <taxon>Actinomycetota</taxon>
        <taxon>Actinomycetes</taxon>
        <taxon>Micromonosporales</taxon>
        <taxon>Micromonosporaceae</taxon>
    </lineage>
</organism>
<name>A0A6F8Y8M4_9ACTN</name>
<dbReference type="KEGG" id="pfla:Pflav_088270"/>
<feature type="region of interest" description="Disordered" evidence="1">
    <location>
        <begin position="121"/>
        <end position="140"/>
    </location>
</feature>
<dbReference type="GO" id="GO:0050897">
    <property type="term" value="F:cobalt ion binding"/>
    <property type="evidence" value="ECO:0007669"/>
    <property type="project" value="InterPro"/>
</dbReference>
<reference evidence="3 4" key="2">
    <citation type="submission" date="2020-03" db="EMBL/GenBank/DDBJ databases">
        <authorList>
            <person name="Ichikawa N."/>
            <person name="Kimura A."/>
            <person name="Kitahashi Y."/>
            <person name="Uohara A."/>
        </authorList>
    </citation>
    <scope>NUCLEOTIDE SEQUENCE [LARGE SCALE GENOMIC DNA]</scope>
    <source>
        <strain evidence="3 4">NBRC 107702</strain>
    </source>
</reference>
<proteinExistence type="predicted"/>
<dbReference type="InterPro" id="IPR013678">
    <property type="entry name" value="RNR_2_N"/>
</dbReference>
<evidence type="ECO:0000313" key="4">
    <source>
        <dbReference type="Proteomes" id="UP000502508"/>
    </source>
</evidence>
<feature type="compositionally biased region" description="Basic residues" evidence="1">
    <location>
        <begin position="130"/>
        <end position="140"/>
    </location>
</feature>
<evidence type="ECO:0000313" key="3">
    <source>
        <dbReference type="EMBL" id="BCB82417.1"/>
    </source>
</evidence>
<reference evidence="3 4" key="1">
    <citation type="submission" date="2020-03" db="EMBL/GenBank/DDBJ databases">
        <title>Whole genome shotgun sequence of Phytohabitans flavus NBRC 107702.</title>
        <authorList>
            <person name="Komaki H."/>
            <person name="Tamura T."/>
        </authorList>
    </citation>
    <scope>NUCLEOTIDE SEQUENCE [LARGE SCALE GENOMIC DNA]</scope>
    <source>
        <strain evidence="3 4">NBRC 107702</strain>
    </source>
</reference>
<evidence type="ECO:0000259" key="2">
    <source>
        <dbReference type="Pfam" id="PF08471"/>
    </source>
</evidence>
<protein>
    <recommendedName>
        <fullName evidence="2">Ribonucleotide reductase class II vitamin B12-dependent N-terminal domain-containing protein</fullName>
    </recommendedName>
</protein>
<evidence type="ECO:0000256" key="1">
    <source>
        <dbReference type="SAM" id="MobiDB-lite"/>
    </source>
</evidence>
<dbReference type="AlphaFoldDB" id="A0A6F8Y8M4"/>
<gene>
    <name evidence="3" type="ORF">Pflav_088270</name>
</gene>